<dbReference type="Proteomes" id="UP001329430">
    <property type="component" value="Chromosome 2"/>
</dbReference>
<keyword evidence="2" id="KW-1185">Reference proteome</keyword>
<name>A0AAN7ZTZ6_9COLE</name>
<dbReference type="EMBL" id="JAVRBK010000002">
    <property type="protein sequence ID" value="KAK5648081.1"/>
    <property type="molecule type" value="Genomic_DNA"/>
</dbReference>
<comment type="caution">
    <text evidence="1">The sequence shown here is derived from an EMBL/GenBank/DDBJ whole genome shotgun (WGS) entry which is preliminary data.</text>
</comment>
<evidence type="ECO:0000313" key="1">
    <source>
        <dbReference type="EMBL" id="KAK5648081.1"/>
    </source>
</evidence>
<evidence type="ECO:0000313" key="2">
    <source>
        <dbReference type="Proteomes" id="UP001329430"/>
    </source>
</evidence>
<proteinExistence type="predicted"/>
<dbReference type="AlphaFoldDB" id="A0AAN7ZTZ6"/>
<gene>
    <name evidence="1" type="ORF">RI129_002973</name>
</gene>
<organism evidence="1 2">
    <name type="scientific">Pyrocoelia pectoralis</name>
    <dbReference type="NCBI Taxonomy" id="417401"/>
    <lineage>
        <taxon>Eukaryota</taxon>
        <taxon>Metazoa</taxon>
        <taxon>Ecdysozoa</taxon>
        <taxon>Arthropoda</taxon>
        <taxon>Hexapoda</taxon>
        <taxon>Insecta</taxon>
        <taxon>Pterygota</taxon>
        <taxon>Neoptera</taxon>
        <taxon>Endopterygota</taxon>
        <taxon>Coleoptera</taxon>
        <taxon>Polyphaga</taxon>
        <taxon>Elateriformia</taxon>
        <taxon>Elateroidea</taxon>
        <taxon>Lampyridae</taxon>
        <taxon>Lampyrinae</taxon>
        <taxon>Pyrocoelia</taxon>
    </lineage>
</organism>
<reference evidence="1 2" key="1">
    <citation type="journal article" date="2024" name="Insects">
        <title>An Improved Chromosome-Level Genome Assembly of the Firefly Pyrocoelia pectoralis.</title>
        <authorList>
            <person name="Fu X."/>
            <person name="Meyer-Rochow V.B."/>
            <person name="Ballantyne L."/>
            <person name="Zhu X."/>
        </authorList>
    </citation>
    <scope>NUCLEOTIDE SEQUENCE [LARGE SCALE GENOMIC DNA]</scope>
    <source>
        <strain evidence="1">XCY_ONT2</strain>
    </source>
</reference>
<accession>A0AAN7ZTZ6</accession>
<sequence length="109" mass="12701">MGLINQKVKAEVPSHWYDLFRGARVKPSLFEVIEVEQDLIRSWTSFLQTYYKKKCPLATRDGKEISACKEHPQFLTYRNTYNGHHETTIVTLPNFKPIVKKETSSLKPC</sequence>
<protein>
    <submittedName>
        <fullName evidence="1">Uncharacterized protein</fullName>
    </submittedName>
</protein>